<comment type="caution">
    <text evidence="6">The sequence shown here is derived from an EMBL/GenBank/DDBJ whole genome shotgun (WGS) entry which is preliminary data.</text>
</comment>
<feature type="compositionally biased region" description="Pro residues" evidence="4">
    <location>
        <begin position="563"/>
        <end position="575"/>
    </location>
</feature>
<dbReference type="OrthoDB" id="445936at2759"/>
<keyword evidence="7" id="KW-1185">Reference proteome</keyword>
<dbReference type="GO" id="GO:0031047">
    <property type="term" value="P:regulatory ncRNA-mediated gene silencing"/>
    <property type="evidence" value="ECO:0007669"/>
    <property type="project" value="UniProtKB-KW"/>
</dbReference>
<dbReference type="InterPro" id="IPR003165">
    <property type="entry name" value="Piwi"/>
</dbReference>
<dbReference type="SUPFAM" id="SSF53098">
    <property type="entry name" value="Ribonuclease H-like"/>
    <property type="match status" value="1"/>
</dbReference>
<dbReference type="Pfam" id="PF02171">
    <property type="entry name" value="Piwi"/>
    <property type="match status" value="1"/>
</dbReference>
<dbReference type="Pfam" id="PF23278">
    <property type="entry name" value="Piwi_N"/>
    <property type="match status" value="1"/>
</dbReference>
<evidence type="ECO:0000256" key="2">
    <source>
        <dbReference type="ARBA" id="ARBA00022884"/>
    </source>
</evidence>
<feature type="non-terminal residue" evidence="6">
    <location>
        <position position="1"/>
    </location>
</feature>
<dbReference type="SUPFAM" id="SSF101690">
    <property type="entry name" value="PAZ domain"/>
    <property type="match status" value="2"/>
</dbReference>
<dbReference type="Pfam" id="PF02170">
    <property type="entry name" value="PAZ"/>
    <property type="match status" value="1"/>
</dbReference>
<dbReference type="InterPro" id="IPR036397">
    <property type="entry name" value="RNaseH_sf"/>
</dbReference>
<dbReference type="Gene3D" id="3.40.50.2300">
    <property type="match status" value="1"/>
</dbReference>
<dbReference type="SMART" id="SM00949">
    <property type="entry name" value="PAZ"/>
    <property type="match status" value="1"/>
</dbReference>
<evidence type="ECO:0000256" key="4">
    <source>
        <dbReference type="SAM" id="MobiDB-lite"/>
    </source>
</evidence>
<dbReference type="PROSITE" id="PS50822">
    <property type="entry name" value="PIWI"/>
    <property type="match status" value="1"/>
</dbReference>
<dbReference type="EMBL" id="JAGFMF010011436">
    <property type="protein sequence ID" value="KAG8522364.1"/>
    <property type="molecule type" value="Genomic_DNA"/>
</dbReference>
<protein>
    <submittedName>
        <fullName evidence="6">Piwi-like protein 4</fullName>
    </submittedName>
</protein>
<organism evidence="6 7">
    <name type="scientific">Galemys pyrenaicus</name>
    <name type="common">Iberian desman</name>
    <name type="synonym">Pyrenean desman</name>
    <dbReference type="NCBI Taxonomy" id="202257"/>
    <lineage>
        <taxon>Eukaryota</taxon>
        <taxon>Metazoa</taxon>
        <taxon>Chordata</taxon>
        <taxon>Craniata</taxon>
        <taxon>Vertebrata</taxon>
        <taxon>Euteleostomi</taxon>
        <taxon>Mammalia</taxon>
        <taxon>Eutheria</taxon>
        <taxon>Laurasiatheria</taxon>
        <taxon>Eulipotyphla</taxon>
        <taxon>Talpidae</taxon>
        <taxon>Galemys</taxon>
    </lineage>
</organism>
<reference evidence="6" key="1">
    <citation type="journal article" date="2021" name="Evol. Appl.">
        <title>The genome of the Pyrenean desman and the effects of bottlenecks and inbreeding on the genomic landscape of an endangered species.</title>
        <authorList>
            <person name="Escoda L."/>
            <person name="Castresana J."/>
        </authorList>
    </citation>
    <scope>NUCLEOTIDE SEQUENCE</scope>
    <source>
        <strain evidence="6">IBE-C5619</strain>
    </source>
</reference>
<evidence type="ECO:0000259" key="5">
    <source>
        <dbReference type="PROSITE" id="PS50822"/>
    </source>
</evidence>
<feature type="region of interest" description="Disordered" evidence="4">
    <location>
        <begin position="1023"/>
        <end position="1047"/>
    </location>
</feature>
<evidence type="ECO:0000256" key="3">
    <source>
        <dbReference type="ARBA" id="ARBA00023158"/>
    </source>
</evidence>
<dbReference type="InterPro" id="IPR003100">
    <property type="entry name" value="PAZ_dom"/>
</dbReference>
<feature type="region of interest" description="Disordered" evidence="4">
    <location>
        <begin position="293"/>
        <end position="334"/>
    </location>
</feature>
<dbReference type="Gene3D" id="3.30.420.10">
    <property type="entry name" value="Ribonuclease H-like superfamily/Ribonuclease H"/>
    <property type="match status" value="1"/>
</dbReference>
<dbReference type="GO" id="GO:0006417">
    <property type="term" value="P:regulation of translation"/>
    <property type="evidence" value="ECO:0007669"/>
    <property type="project" value="UniProtKB-KW"/>
</dbReference>
<name>A0A8J6BEU1_GALPY</name>
<dbReference type="Proteomes" id="UP000700334">
    <property type="component" value="Unassembled WGS sequence"/>
</dbReference>
<sequence>LPLEPPRPPPAAGRPCASWARALLGRPRPAARHGRPRAPSPAERPAAAMVRTWAAAESFARGAVLVGVSRRPGRPRRQPGQGPAGLFPEGSLAAGVCGPSRACQGPLGDSGQYSCSGRGCPEPSPPRLPAPPLGGSGGLAPDPSGPPGGRLPPASCVHGAEFRVGPASSCARAAGRPLRLGQAPALSCGRGVAGGSAWGLSAGAGHASRLCTMPCWCPGSSGVPVRLATNLFSLDLPQDWQLFQYHVSFSPALESRRLRAALLYAHRELSGRAKAFDGAVLFLAQALQEKVAGARPGSPAAPQSQRRPPGLPLTAAARDGSAATPAARGPVKATRRVCPQVTELTGQTRRGETVKMTITLTGALPARSPACLQVFSVIFRKILKQLSMHQIGRNFYDPARPVQIPQHKLSLWPGFAVSASWFESRLLLSADVRHKVLRSETVLDVLAGLRLTAAGPGYAQACARRLVGQVVLARCGHPCPARCSGLAGRRPGTSRWVRPEPPWGSRPAAAGAWPLPVGLGRGYNNRTYRVDDIDWAVRPTHTFRRRDGSEVSYVEYYLQVGPAPPAPGPAPPSRPRPARPRPLGLPLPPSRPRPCPPPLVPLKPAAALARGLQGAWTSSEPLRVSPAASTSPLPCSARQYDIAVSDLSQPLLVSRLKGSGEDAEPRLAHLLPELCFLTGLGGQATSDVHVMKAVAEETRLSPLERQQRLARLVDTLQRNKEARFELETWGLHLGGQVSLTGRVAPAEKILVGDQVCLPAPAAGWAKDVRACRLLAAPPLSQWLLVCGDRAEVAARSFLHCLQRVGGAMGVHVAPPTKRPVRSVRAQEHPAAFLRALQRHVTPDVQLVMCVLPAHQSGYYDAIKRLLSVDIPVPSQCVLARTLGRQGLMASVATRVAMQMTCKLGGELWAVEIPLRSLMVVGVDVCRDALAPGAAVVGFVASSNPQATRWFSRCARQAPAADVADCLGAFMRGALDRWHRLNHSSPARVVLYRDGAGDGQLRTLLEYEVPQLLGAVAESAAGARAGGLGSPRRGTGPSSARRLSAGPPRPRLSVVVVRRRCVARFFAELSRSVQNPPLGTVVDTEATRPDWQTASRGTVSPTHYNVIYDDNRLKPDHMQRLTFKLCHLYYNWPGTIGRPAPCQYAHKLTFLVAQSTHKEPSLQLADALFYL</sequence>
<feature type="compositionally biased region" description="Pro residues" evidence="4">
    <location>
        <begin position="583"/>
        <end position="595"/>
    </location>
</feature>
<keyword evidence="2" id="KW-0694">RNA-binding</keyword>
<feature type="domain" description="Piwi" evidence="5">
    <location>
        <begin position="846"/>
        <end position="1156"/>
    </location>
</feature>
<feature type="region of interest" description="Disordered" evidence="4">
    <location>
        <begin position="25"/>
        <end position="46"/>
    </location>
</feature>
<keyword evidence="1" id="KW-0810">Translation regulation</keyword>
<accession>A0A8J6BEU1</accession>
<feature type="compositionally biased region" description="Pro residues" evidence="4">
    <location>
        <begin position="122"/>
        <end position="132"/>
    </location>
</feature>
<dbReference type="SMART" id="SM00950">
    <property type="entry name" value="Piwi"/>
    <property type="match status" value="1"/>
</dbReference>
<dbReference type="Gene3D" id="2.170.260.10">
    <property type="entry name" value="paz domain"/>
    <property type="match status" value="2"/>
</dbReference>
<dbReference type="PANTHER" id="PTHR22891">
    <property type="entry name" value="EUKARYOTIC TRANSLATION INITIATION FACTOR 2C"/>
    <property type="match status" value="1"/>
</dbReference>
<proteinExistence type="predicted"/>
<evidence type="ECO:0000256" key="1">
    <source>
        <dbReference type="ARBA" id="ARBA00022845"/>
    </source>
</evidence>
<dbReference type="AlphaFoldDB" id="A0A8J6BEU1"/>
<dbReference type="InterPro" id="IPR036085">
    <property type="entry name" value="PAZ_dom_sf"/>
</dbReference>
<dbReference type="CDD" id="cd04658">
    <property type="entry name" value="Piwi_piwi-like_Euk"/>
    <property type="match status" value="1"/>
</dbReference>
<feature type="region of interest" description="Disordered" evidence="4">
    <location>
        <begin position="114"/>
        <end position="153"/>
    </location>
</feature>
<evidence type="ECO:0000313" key="6">
    <source>
        <dbReference type="EMBL" id="KAG8522364.1"/>
    </source>
</evidence>
<dbReference type="GO" id="GO:0003723">
    <property type="term" value="F:RNA binding"/>
    <property type="evidence" value="ECO:0007669"/>
    <property type="project" value="UniProtKB-KW"/>
</dbReference>
<keyword evidence="3" id="KW-0943">RNA-mediated gene silencing</keyword>
<feature type="region of interest" description="Disordered" evidence="4">
    <location>
        <begin position="563"/>
        <end position="595"/>
    </location>
</feature>
<dbReference type="InterPro" id="IPR012337">
    <property type="entry name" value="RNaseH-like_sf"/>
</dbReference>
<gene>
    <name evidence="6" type="ORF">J0S82_002232</name>
</gene>
<evidence type="ECO:0000313" key="7">
    <source>
        <dbReference type="Proteomes" id="UP000700334"/>
    </source>
</evidence>